<organism evidence="13 14">
    <name type="scientific">Cyclotella atomus</name>
    <dbReference type="NCBI Taxonomy" id="382360"/>
    <lineage>
        <taxon>Eukaryota</taxon>
        <taxon>Sar</taxon>
        <taxon>Stramenopiles</taxon>
        <taxon>Ochrophyta</taxon>
        <taxon>Bacillariophyta</taxon>
        <taxon>Coscinodiscophyceae</taxon>
        <taxon>Thalassiosirophycidae</taxon>
        <taxon>Stephanodiscales</taxon>
        <taxon>Stephanodiscaceae</taxon>
        <taxon>Cyclotella</taxon>
    </lineage>
</organism>
<comment type="cofactor">
    <cofactor evidence="5">
        <name>1D-myo-inositol hexakisphosphate</name>
        <dbReference type="ChEBI" id="CHEBI:58130"/>
    </cofactor>
</comment>
<name>A0ABD3PCD1_9STRA</name>
<dbReference type="EC" id="3.5.4.34" evidence="8"/>
<dbReference type="GO" id="GO:0046872">
    <property type="term" value="F:metal ion binding"/>
    <property type="evidence" value="ECO:0007669"/>
    <property type="project" value="UniProtKB-KW"/>
</dbReference>
<dbReference type="GO" id="GO:0043829">
    <property type="term" value="F:tRNA-specific adenosine-37 deaminase activity"/>
    <property type="evidence" value="ECO:0007669"/>
    <property type="project" value="UniProtKB-EC"/>
</dbReference>
<gene>
    <name evidence="13" type="ORF">ACHAWO_011968</name>
</gene>
<evidence type="ECO:0000259" key="12">
    <source>
        <dbReference type="PROSITE" id="PS50141"/>
    </source>
</evidence>
<dbReference type="InterPro" id="IPR002466">
    <property type="entry name" value="A_deamin"/>
</dbReference>
<dbReference type="PANTHER" id="PTHR46516:SF1">
    <property type="entry name" value="TRNA-SPECIFIC ADENOSINE DEAMINASE 1"/>
    <property type="match status" value="1"/>
</dbReference>
<dbReference type="Pfam" id="PF02137">
    <property type="entry name" value="A_deamin"/>
    <property type="match status" value="1"/>
</dbReference>
<keyword evidence="2" id="KW-0479">Metal-binding</keyword>
<evidence type="ECO:0000256" key="1">
    <source>
        <dbReference type="ARBA" id="ARBA00022694"/>
    </source>
</evidence>
<keyword evidence="14" id="KW-1185">Reference proteome</keyword>
<feature type="domain" description="A to I editase" evidence="12">
    <location>
        <begin position="75"/>
        <end position="525"/>
    </location>
</feature>
<dbReference type="PROSITE" id="PS50141">
    <property type="entry name" value="A_DEAMIN_EDITASE"/>
    <property type="match status" value="1"/>
</dbReference>
<proteinExistence type="inferred from homology"/>
<evidence type="ECO:0000256" key="7">
    <source>
        <dbReference type="ARBA" id="ARBA00038326"/>
    </source>
</evidence>
<dbReference type="AlphaFoldDB" id="A0ABD3PCD1"/>
<dbReference type="GO" id="GO:0008033">
    <property type="term" value="P:tRNA processing"/>
    <property type="evidence" value="ECO:0007669"/>
    <property type="project" value="UniProtKB-KW"/>
</dbReference>
<comment type="similarity">
    <text evidence="7">Belongs to the ADAT1 family.</text>
</comment>
<dbReference type="Proteomes" id="UP001530400">
    <property type="component" value="Unassembled WGS sequence"/>
</dbReference>
<evidence type="ECO:0000256" key="4">
    <source>
        <dbReference type="ARBA" id="ARBA00022833"/>
    </source>
</evidence>
<evidence type="ECO:0000256" key="2">
    <source>
        <dbReference type="ARBA" id="ARBA00022723"/>
    </source>
</evidence>
<protein>
    <recommendedName>
        <fullName evidence="9">tRNA-specific adenosine deaminase 1</fullName>
        <ecNumber evidence="8">3.5.4.34</ecNumber>
    </recommendedName>
    <alternativeName>
        <fullName evidence="10">tRNA-specific adenosine-37 deaminase</fullName>
    </alternativeName>
</protein>
<comment type="caution">
    <text evidence="13">The sequence shown here is derived from an EMBL/GenBank/DDBJ whole genome shotgun (WGS) entry which is preliminary data.</text>
</comment>
<comment type="function">
    <text evidence="6">Specifically deaminates adenosine-37 to inosine in tRNA-Ala.</text>
</comment>
<comment type="catalytic activity">
    <reaction evidence="11">
        <text>adenosine(37) in tRNA(Ala) + H2O + H(+) = inosine(37) in tRNA(Ala) + NH4(+)</text>
        <dbReference type="Rhea" id="RHEA:50968"/>
        <dbReference type="Rhea" id="RHEA-COMP:12855"/>
        <dbReference type="Rhea" id="RHEA-COMP:12856"/>
        <dbReference type="ChEBI" id="CHEBI:15377"/>
        <dbReference type="ChEBI" id="CHEBI:15378"/>
        <dbReference type="ChEBI" id="CHEBI:28938"/>
        <dbReference type="ChEBI" id="CHEBI:74411"/>
        <dbReference type="ChEBI" id="CHEBI:82852"/>
        <dbReference type="EC" id="3.5.4.34"/>
    </reaction>
</comment>
<evidence type="ECO:0000256" key="8">
    <source>
        <dbReference type="ARBA" id="ARBA00038940"/>
    </source>
</evidence>
<keyword evidence="3" id="KW-0378">Hydrolase</keyword>
<evidence type="ECO:0000313" key="13">
    <source>
        <dbReference type="EMBL" id="KAL3785223.1"/>
    </source>
</evidence>
<evidence type="ECO:0000313" key="14">
    <source>
        <dbReference type="Proteomes" id="UP001530400"/>
    </source>
</evidence>
<evidence type="ECO:0000256" key="9">
    <source>
        <dbReference type="ARBA" id="ARBA00040502"/>
    </source>
</evidence>
<evidence type="ECO:0000256" key="5">
    <source>
        <dbReference type="ARBA" id="ARBA00037026"/>
    </source>
</evidence>
<keyword evidence="4" id="KW-0862">Zinc</keyword>
<sequence>MPTNSSISLPDRIAKCALHHYHYVLPSNNGGKPQQGREWTVYAAIVAVRSDDDGNIFHDIDQKKSGGDAAMWVVSCATGSKCTSVNSIVSTFPTVGNADGKDSDAAIIQSYNGMVLKDSHAEVLSRRGLMTVLWNEIEVALEHLNEKNATDTASASKVECAKRLLEVLPHRNKLGMIQFGLRKDITLHMYISDSPCGDATIYEIKKIRDPAKQDEDLVCSRCNEEGFDTEMNFTGAKLILTGNEAVDSDLSTKQDAGNDKKYSLSEIITVTSHGNSKDDSTRNNSTIKLGREHIQQLGALRLKSSRSNIPSHLRSTSMSCADKFVRWGLLGLQGSLLMAFIPQPICLTSICVSNDSRALGGSQSVALTRALKDRISITLEILRSQNKCLMVTPPDVAIVDEIYESSKSECENRHLMREYNDGKRNEQDDAPEKHILHANKKLKIGNDSGEKFVQPFKADKKLKKESPSGMCINWHQLQSTDSKSKAKNVEVTVGATGLKRGKKPKHPQDVINSSSRLCRYSFINRCKKCYELLAMLIRSSENDFKIGDLVSYLQYKKELSQMGIVGDLEYIFNRDENGCSGPLDGWVRTGYDNDFNAF</sequence>
<reference evidence="13 14" key="1">
    <citation type="submission" date="2024-10" db="EMBL/GenBank/DDBJ databases">
        <title>Updated reference genomes for cyclostephanoid diatoms.</title>
        <authorList>
            <person name="Roberts W.R."/>
            <person name="Alverson A.J."/>
        </authorList>
    </citation>
    <scope>NUCLEOTIDE SEQUENCE [LARGE SCALE GENOMIC DNA]</scope>
    <source>
        <strain evidence="13 14">AJA010-31</strain>
    </source>
</reference>
<evidence type="ECO:0000256" key="6">
    <source>
        <dbReference type="ARBA" id="ARBA00037784"/>
    </source>
</evidence>
<accession>A0ABD3PCD1</accession>
<evidence type="ECO:0000256" key="3">
    <source>
        <dbReference type="ARBA" id="ARBA00022801"/>
    </source>
</evidence>
<dbReference type="SMART" id="SM00552">
    <property type="entry name" value="ADEAMc"/>
    <property type="match status" value="1"/>
</dbReference>
<keyword evidence="1" id="KW-0819">tRNA processing</keyword>
<evidence type="ECO:0000256" key="11">
    <source>
        <dbReference type="ARBA" id="ARBA00047635"/>
    </source>
</evidence>
<evidence type="ECO:0000256" key="10">
    <source>
        <dbReference type="ARBA" id="ARBA00041760"/>
    </source>
</evidence>
<dbReference type="EMBL" id="JALLPJ020000700">
    <property type="protein sequence ID" value="KAL3785223.1"/>
    <property type="molecule type" value="Genomic_DNA"/>
</dbReference>
<dbReference type="PANTHER" id="PTHR46516">
    <property type="entry name" value="TRNA-SPECIFIC ADENOSINE DEAMINASE 1"/>
    <property type="match status" value="1"/>
</dbReference>